<dbReference type="Pfam" id="PF00082">
    <property type="entry name" value="Peptidase_S8"/>
    <property type="match status" value="1"/>
</dbReference>
<evidence type="ECO:0000256" key="4">
    <source>
        <dbReference type="ARBA" id="ARBA00022825"/>
    </source>
</evidence>
<dbReference type="InterPro" id="IPR050131">
    <property type="entry name" value="Peptidase_S8_subtilisin-like"/>
</dbReference>
<dbReference type="InterPro" id="IPR023828">
    <property type="entry name" value="Peptidase_S8_Ser-AS"/>
</dbReference>
<evidence type="ECO:0000313" key="10">
    <source>
        <dbReference type="Proteomes" id="UP000807716"/>
    </source>
</evidence>
<dbReference type="SUPFAM" id="SSF52743">
    <property type="entry name" value="Subtilisin-like"/>
    <property type="match status" value="1"/>
</dbReference>
<keyword evidence="3 5" id="KW-0378">Hydrolase</keyword>
<evidence type="ECO:0000313" key="9">
    <source>
        <dbReference type="EMBL" id="KAG0265740.1"/>
    </source>
</evidence>
<dbReference type="OrthoDB" id="206201at2759"/>
<dbReference type="Proteomes" id="UP000807716">
    <property type="component" value="Unassembled WGS sequence"/>
</dbReference>
<evidence type="ECO:0000256" key="5">
    <source>
        <dbReference type="PROSITE-ProRule" id="PRU01240"/>
    </source>
</evidence>
<comment type="similarity">
    <text evidence="1 5 6">Belongs to the peptidase S8 family.</text>
</comment>
<accession>A0A9P6U9V3</accession>
<dbReference type="InterPro" id="IPR034193">
    <property type="entry name" value="PCSK9_ProteinaseK-like"/>
</dbReference>
<protein>
    <recommendedName>
        <fullName evidence="8">Peptidase S8/S53 domain-containing protein</fullName>
    </recommendedName>
</protein>
<dbReference type="PROSITE" id="PS51892">
    <property type="entry name" value="SUBTILASE"/>
    <property type="match status" value="1"/>
</dbReference>
<dbReference type="GO" id="GO:0005615">
    <property type="term" value="C:extracellular space"/>
    <property type="evidence" value="ECO:0007669"/>
    <property type="project" value="TreeGrafter"/>
</dbReference>
<evidence type="ECO:0000256" key="6">
    <source>
        <dbReference type="RuleBase" id="RU003355"/>
    </source>
</evidence>
<dbReference type="InterPro" id="IPR036852">
    <property type="entry name" value="Peptidase_S8/S53_dom_sf"/>
</dbReference>
<evidence type="ECO:0000259" key="8">
    <source>
        <dbReference type="Pfam" id="PF00082"/>
    </source>
</evidence>
<dbReference type="PRINTS" id="PR00723">
    <property type="entry name" value="SUBTILISIN"/>
</dbReference>
<feature type="active site" description="Charge relay system" evidence="5">
    <location>
        <position position="105"/>
    </location>
</feature>
<feature type="active site" description="Charge relay system" evidence="5">
    <location>
        <position position="72"/>
    </location>
</feature>
<keyword evidence="2 5" id="KW-0645">Protease</keyword>
<proteinExistence type="inferred from homology"/>
<dbReference type="PROSITE" id="PS00138">
    <property type="entry name" value="SUBTILASE_SER"/>
    <property type="match status" value="1"/>
</dbReference>
<sequence length="447" mass="47763">MDPHLADKLHQQRDDHGIQYLVPDLPVQLYGRVQRQPKSWGLDRIDQRTERLDGKFHYPESAGANVTVYIIDTGVNVDHEDFEGRASHGPIFLPGTDDVEDYNGHGTFVAGVCCGHVFGVAKKARVVSLKTLDNVGAGRLSHVLAAVEWVVQQHVSKGKGAKSIINLSLGAEHNDPTNAAILEAMRLGVHFSIAAGNDAKDACNFSPASVPGALVVGATDKDDTIASYSNRGPCVSIYAPGSNILSAWKGSPSATHVQSGTSMSAPHVTGLMALLLAEGPEQGIPPRALTKIVLGSVTRFSIDGRLIVDDSSSTSSDEDGDNIDGGGDNNNNDDDDDSAADGGGRTKTSTKKKDRPPEIDYATQYQWLHGKALAKNLVYVGPIHGSGHGDNSTDTNVDDVEMEPGWLAHESRASAFRFLTWTSSSSSYACYLTLCLIALHCMLIYGF</sequence>
<dbReference type="InterPro" id="IPR023827">
    <property type="entry name" value="Peptidase_S8_Asp-AS"/>
</dbReference>
<feature type="active site" description="Charge relay system" evidence="5">
    <location>
        <position position="262"/>
    </location>
</feature>
<evidence type="ECO:0000256" key="2">
    <source>
        <dbReference type="ARBA" id="ARBA00022670"/>
    </source>
</evidence>
<gene>
    <name evidence="9" type="ORF">DFQ27_000391</name>
</gene>
<dbReference type="AlphaFoldDB" id="A0A9P6U9V3"/>
<feature type="region of interest" description="Disordered" evidence="7">
    <location>
        <begin position="309"/>
        <end position="356"/>
    </location>
</feature>
<dbReference type="CDD" id="cd04077">
    <property type="entry name" value="Peptidases_S8_PCSK9_ProteinaseK_like"/>
    <property type="match status" value="1"/>
</dbReference>
<dbReference type="InterPro" id="IPR015500">
    <property type="entry name" value="Peptidase_S8_subtilisin-rel"/>
</dbReference>
<reference evidence="9" key="1">
    <citation type="journal article" date="2020" name="Fungal Divers.">
        <title>Resolving the Mortierellaceae phylogeny through synthesis of multi-gene phylogenetics and phylogenomics.</title>
        <authorList>
            <person name="Vandepol N."/>
            <person name="Liber J."/>
            <person name="Desiro A."/>
            <person name="Na H."/>
            <person name="Kennedy M."/>
            <person name="Barry K."/>
            <person name="Grigoriev I.V."/>
            <person name="Miller A.N."/>
            <person name="O'Donnell K."/>
            <person name="Stajich J.E."/>
            <person name="Bonito G."/>
        </authorList>
    </citation>
    <scope>NUCLEOTIDE SEQUENCE</scope>
    <source>
        <strain evidence="9">BC1065</strain>
    </source>
</reference>
<dbReference type="GO" id="GO:0004252">
    <property type="term" value="F:serine-type endopeptidase activity"/>
    <property type="evidence" value="ECO:0007669"/>
    <property type="project" value="UniProtKB-UniRule"/>
</dbReference>
<keyword evidence="10" id="KW-1185">Reference proteome</keyword>
<dbReference type="InterPro" id="IPR000209">
    <property type="entry name" value="Peptidase_S8/S53_dom"/>
</dbReference>
<dbReference type="Gene3D" id="3.40.50.200">
    <property type="entry name" value="Peptidase S8/S53 domain"/>
    <property type="match status" value="1"/>
</dbReference>
<dbReference type="EMBL" id="JAAAJB010000109">
    <property type="protein sequence ID" value="KAG0265740.1"/>
    <property type="molecule type" value="Genomic_DNA"/>
</dbReference>
<keyword evidence="4 5" id="KW-0720">Serine protease</keyword>
<organism evidence="9 10">
    <name type="scientific">Actinomortierella ambigua</name>
    <dbReference type="NCBI Taxonomy" id="1343610"/>
    <lineage>
        <taxon>Eukaryota</taxon>
        <taxon>Fungi</taxon>
        <taxon>Fungi incertae sedis</taxon>
        <taxon>Mucoromycota</taxon>
        <taxon>Mortierellomycotina</taxon>
        <taxon>Mortierellomycetes</taxon>
        <taxon>Mortierellales</taxon>
        <taxon>Mortierellaceae</taxon>
        <taxon>Actinomortierella</taxon>
    </lineage>
</organism>
<evidence type="ECO:0000256" key="3">
    <source>
        <dbReference type="ARBA" id="ARBA00022801"/>
    </source>
</evidence>
<dbReference type="PANTHER" id="PTHR43806">
    <property type="entry name" value="PEPTIDASE S8"/>
    <property type="match status" value="1"/>
</dbReference>
<dbReference type="PANTHER" id="PTHR43806:SF11">
    <property type="entry name" value="CEREVISIN-RELATED"/>
    <property type="match status" value="1"/>
</dbReference>
<comment type="caution">
    <text evidence="9">The sequence shown here is derived from an EMBL/GenBank/DDBJ whole genome shotgun (WGS) entry which is preliminary data.</text>
</comment>
<dbReference type="PROSITE" id="PS00136">
    <property type="entry name" value="SUBTILASE_ASP"/>
    <property type="match status" value="1"/>
</dbReference>
<evidence type="ECO:0000256" key="1">
    <source>
        <dbReference type="ARBA" id="ARBA00011073"/>
    </source>
</evidence>
<name>A0A9P6U9V3_9FUNG</name>
<feature type="domain" description="Peptidase S8/S53" evidence="8">
    <location>
        <begin position="63"/>
        <end position="294"/>
    </location>
</feature>
<dbReference type="FunFam" id="3.40.50.200:FF:000007">
    <property type="entry name" value="Subtilisin-like serine protease"/>
    <property type="match status" value="1"/>
</dbReference>
<dbReference type="GO" id="GO:0006508">
    <property type="term" value="P:proteolysis"/>
    <property type="evidence" value="ECO:0007669"/>
    <property type="project" value="UniProtKB-KW"/>
</dbReference>
<evidence type="ECO:0000256" key="7">
    <source>
        <dbReference type="SAM" id="MobiDB-lite"/>
    </source>
</evidence>